<reference evidence="1 2" key="1">
    <citation type="submission" date="2021-03" db="EMBL/GenBank/DDBJ databases">
        <title>Sequencing the genomes of 1000 actinobacteria strains.</title>
        <authorList>
            <person name="Klenk H.-P."/>
        </authorList>
    </citation>
    <scope>NUCLEOTIDE SEQUENCE [LARGE SCALE GENOMIC DNA]</scope>
    <source>
        <strain evidence="1 2">DSM 18824</strain>
    </source>
</reference>
<proteinExistence type="predicted"/>
<evidence type="ECO:0000313" key="1">
    <source>
        <dbReference type="EMBL" id="MBP2351704.1"/>
    </source>
</evidence>
<accession>A0ABS4UJB0</accession>
<evidence type="ECO:0000313" key="2">
    <source>
        <dbReference type="Proteomes" id="UP000755585"/>
    </source>
</evidence>
<sequence length="196" mass="19904">MLMLVARDRRLSEVGFVGIGPDGVARSVSPVSAIHRPANVVVGVAEQLGLLAGGAVPVIVDSPMDAIAVSNAGLASAGSWAGIPLCGGGLSTAQARTLAEFSVSGKALVVLSGGEAQRNQSAGHLVDLQFFFDQVRAVGLPPGESLASLGQSEFGVKRVNEVLQSSRPVMMYRSSGRGLISLHSADLDPPAPGPGL</sequence>
<dbReference type="EMBL" id="JAGINT010000001">
    <property type="protein sequence ID" value="MBP2351704.1"/>
    <property type="molecule type" value="Genomic_DNA"/>
</dbReference>
<keyword evidence="2" id="KW-1185">Reference proteome</keyword>
<dbReference type="RefSeq" id="WP_209694576.1">
    <property type="nucleotide sequence ID" value="NZ_BAAAVU010000013.1"/>
</dbReference>
<organism evidence="1 2">
    <name type="scientific">Kribbella aluminosa</name>
    <dbReference type="NCBI Taxonomy" id="416017"/>
    <lineage>
        <taxon>Bacteria</taxon>
        <taxon>Bacillati</taxon>
        <taxon>Actinomycetota</taxon>
        <taxon>Actinomycetes</taxon>
        <taxon>Propionibacteriales</taxon>
        <taxon>Kribbellaceae</taxon>
        <taxon>Kribbella</taxon>
    </lineage>
</organism>
<comment type="caution">
    <text evidence="1">The sequence shown here is derived from an EMBL/GenBank/DDBJ whole genome shotgun (WGS) entry which is preliminary data.</text>
</comment>
<dbReference type="Proteomes" id="UP000755585">
    <property type="component" value="Unassembled WGS sequence"/>
</dbReference>
<gene>
    <name evidence="1" type="ORF">JOF29_002787</name>
</gene>
<name>A0ABS4UJB0_9ACTN</name>
<protein>
    <submittedName>
        <fullName evidence="1">Uncharacterized protein</fullName>
    </submittedName>
</protein>